<accession>A0AAU8FVG1</accession>
<dbReference type="PROSITE" id="PS51257">
    <property type="entry name" value="PROKAR_LIPOPROTEIN"/>
    <property type="match status" value="1"/>
</dbReference>
<dbReference type="PANTHER" id="PTHR39335:SF1">
    <property type="entry name" value="BLL4220 PROTEIN"/>
    <property type="match status" value="1"/>
</dbReference>
<gene>
    <name evidence="2" type="ORF">ABRQ22_13260</name>
</gene>
<evidence type="ECO:0008006" key="3">
    <source>
        <dbReference type="Google" id="ProtNLM"/>
    </source>
</evidence>
<evidence type="ECO:0000256" key="1">
    <source>
        <dbReference type="SAM" id="MobiDB-lite"/>
    </source>
</evidence>
<feature type="region of interest" description="Disordered" evidence="1">
    <location>
        <begin position="44"/>
        <end position="75"/>
    </location>
</feature>
<proteinExistence type="predicted"/>
<sequence>MRRTLTTTAPARTARAAPAVVLVAVLVGVLGGCSGGGGGLYGGGGSSPSTDSGTTSDGATGDGTGSGPALGTADSSLGTIVVDGQGMTVYYYDKDTKGSGTSACEGECAAAWPAVHAASAEPEVEGVTAEVGTITGVDGELQVTVDGRPVYTYAADQAEGDVSGQGVNGVWHVVAPDGTEIMDAAPAAGSGY</sequence>
<protein>
    <recommendedName>
        <fullName evidence="3">Lipoprotein</fullName>
    </recommendedName>
</protein>
<feature type="compositionally biased region" description="Low complexity" evidence="1">
    <location>
        <begin position="47"/>
        <end position="59"/>
    </location>
</feature>
<name>A0AAU8FVG1_9MICO</name>
<dbReference type="PANTHER" id="PTHR39335">
    <property type="entry name" value="BLL4220 PROTEIN"/>
    <property type="match status" value="1"/>
</dbReference>
<organism evidence="2">
    <name type="scientific">Cellulosimicrobium sp. ES-005</name>
    <dbReference type="NCBI Taxonomy" id="3163031"/>
    <lineage>
        <taxon>Bacteria</taxon>
        <taxon>Bacillati</taxon>
        <taxon>Actinomycetota</taxon>
        <taxon>Actinomycetes</taxon>
        <taxon>Micrococcales</taxon>
        <taxon>Promicromonosporaceae</taxon>
        <taxon>Cellulosimicrobium</taxon>
    </lineage>
</organism>
<dbReference type="InterPro" id="IPR005297">
    <property type="entry name" value="Lipoprotein_repeat"/>
</dbReference>
<evidence type="ECO:0000313" key="2">
    <source>
        <dbReference type="EMBL" id="XCH28568.1"/>
    </source>
</evidence>
<dbReference type="Pfam" id="PF03640">
    <property type="entry name" value="Lipoprotein_15"/>
    <property type="match status" value="2"/>
</dbReference>
<reference evidence="2" key="1">
    <citation type="submission" date="2024-06" db="EMBL/GenBank/DDBJ databases">
        <title>Complete genome sequence of the cellulolytic actinobacterium, Cellulosimicrobium ES-005.</title>
        <authorList>
            <person name="Matthews C.T."/>
            <person name="Underwood K.D."/>
            <person name="Ghanchi K.M."/>
            <person name="Fields S.D."/>
            <person name="Gardner S.G."/>
        </authorList>
    </citation>
    <scope>NUCLEOTIDE SEQUENCE</scope>
    <source>
        <strain evidence="2">ES-005</strain>
    </source>
</reference>
<dbReference type="EMBL" id="CP159290">
    <property type="protein sequence ID" value="XCH28568.1"/>
    <property type="molecule type" value="Genomic_DNA"/>
</dbReference>
<dbReference type="GO" id="GO:0043448">
    <property type="term" value="P:alkane catabolic process"/>
    <property type="evidence" value="ECO:0007669"/>
    <property type="project" value="TreeGrafter"/>
</dbReference>
<dbReference type="RefSeq" id="WP_353707055.1">
    <property type="nucleotide sequence ID" value="NZ_CP159290.1"/>
</dbReference>
<dbReference type="AlphaFoldDB" id="A0AAU8FVG1"/>